<feature type="region of interest" description="Disordered" evidence="1">
    <location>
        <begin position="61"/>
        <end position="83"/>
    </location>
</feature>
<dbReference type="AlphaFoldDB" id="A0A936YQR4"/>
<dbReference type="RefSeq" id="WP_201657345.1">
    <property type="nucleotide sequence ID" value="NZ_JAEQNC010000005.1"/>
</dbReference>
<dbReference type="Gene3D" id="3.40.50.1110">
    <property type="entry name" value="SGNH hydrolase"/>
    <property type="match status" value="1"/>
</dbReference>
<dbReference type="CDD" id="cd01829">
    <property type="entry name" value="SGNH_hydrolase_peri2"/>
    <property type="match status" value="1"/>
</dbReference>
<dbReference type="InterPro" id="IPR007407">
    <property type="entry name" value="DUF459"/>
</dbReference>
<reference evidence="2" key="1">
    <citation type="submission" date="2021-01" db="EMBL/GenBank/DDBJ databases">
        <title>Rhizobium sp. strain KVB221 16S ribosomal RNA gene Genome sequencing and assembly.</title>
        <authorList>
            <person name="Kang M."/>
        </authorList>
    </citation>
    <scope>NUCLEOTIDE SEQUENCE</scope>
    <source>
        <strain evidence="2">KVB221</strain>
    </source>
</reference>
<protein>
    <submittedName>
        <fullName evidence="2">DUF459 domain-containing protein</fullName>
    </submittedName>
</protein>
<sequence>MTNPPPVARRTRFRLLLSAFIALVLAIPLPVVYSTNIAHAQEVRPRRSIIDFIFGTRRRKPQVMRPVAEPPRKKRPHKSVVRAGSSIVKVEPPTIQKRPDAKKVLVVGDFMASALADGLTAAVEEDPGLAIEKGADGSSGLVRTDHLDWPTTLEAKIGELKPALVVIMIGANDRQQMSVAGKKEKFRSEAWNTEYEKRIEAFIGVTTKNKIPLIWTGLPAFQSPSLSADAATLNNLYRSKVEMAGGTFIDIWDGFADENGKFIASGSDVNGQPVRLRGSDGLSLTKAGKRKMAFYLEKDIRRLTGNDEIANLIRLDSSNLPLEGITPQSTITKIERIAPISFLDPELDGSKALLDSNLVPKTSGISPRDLLIEKGETGPAPEGRVDDFQWKKAEKPAG</sequence>
<gene>
    <name evidence="2" type="ORF">JJB09_10705</name>
</gene>
<feature type="region of interest" description="Disordered" evidence="1">
    <location>
        <begin position="369"/>
        <end position="398"/>
    </location>
</feature>
<dbReference type="Proteomes" id="UP000633219">
    <property type="component" value="Unassembled WGS sequence"/>
</dbReference>
<dbReference type="EMBL" id="JAEQNC010000005">
    <property type="protein sequence ID" value="MBL0372499.1"/>
    <property type="molecule type" value="Genomic_DNA"/>
</dbReference>
<dbReference type="GO" id="GO:0016788">
    <property type="term" value="F:hydrolase activity, acting on ester bonds"/>
    <property type="evidence" value="ECO:0007669"/>
    <property type="project" value="UniProtKB-ARBA"/>
</dbReference>
<keyword evidence="3" id="KW-1185">Reference proteome</keyword>
<feature type="compositionally biased region" description="Basic and acidic residues" evidence="1">
    <location>
        <begin position="383"/>
        <end position="398"/>
    </location>
</feature>
<proteinExistence type="predicted"/>
<dbReference type="Pfam" id="PF04311">
    <property type="entry name" value="DUF459"/>
    <property type="match status" value="1"/>
</dbReference>
<accession>A0A936YQR4</accession>
<comment type="caution">
    <text evidence="2">The sequence shown here is derived from an EMBL/GenBank/DDBJ whole genome shotgun (WGS) entry which is preliminary data.</text>
</comment>
<evidence type="ECO:0000313" key="3">
    <source>
        <dbReference type="Proteomes" id="UP000633219"/>
    </source>
</evidence>
<organism evidence="2 3">
    <name type="scientific">Rhizobium setariae</name>
    <dbReference type="NCBI Taxonomy" id="2801340"/>
    <lineage>
        <taxon>Bacteria</taxon>
        <taxon>Pseudomonadati</taxon>
        <taxon>Pseudomonadota</taxon>
        <taxon>Alphaproteobacteria</taxon>
        <taxon>Hyphomicrobiales</taxon>
        <taxon>Rhizobiaceae</taxon>
        <taxon>Rhizobium/Agrobacterium group</taxon>
        <taxon>Rhizobium</taxon>
    </lineage>
</organism>
<evidence type="ECO:0000256" key="1">
    <source>
        <dbReference type="SAM" id="MobiDB-lite"/>
    </source>
</evidence>
<dbReference type="InterPro" id="IPR036514">
    <property type="entry name" value="SGNH_hydro_sf"/>
</dbReference>
<name>A0A936YQR4_9HYPH</name>
<dbReference type="SUPFAM" id="SSF52266">
    <property type="entry name" value="SGNH hydrolase"/>
    <property type="match status" value="1"/>
</dbReference>
<evidence type="ECO:0000313" key="2">
    <source>
        <dbReference type="EMBL" id="MBL0372499.1"/>
    </source>
</evidence>